<name>A0A1X0R2H5_RHIZD</name>
<organism evidence="1">
    <name type="scientific">Rhizopus microsporus var. microsporus</name>
    <dbReference type="NCBI Taxonomy" id="86635"/>
    <lineage>
        <taxon>Eukaryota</taxon>
        <taxon>Fungi</taxon>
        <taxon>Fungi incertae sedis</taxon>
        <taxon>Mucoromycota</taxon>
        <taxon>Mucoromycotina</taxon>
        <taxon>Mucoromycetes</taxon>
        <taxon>Mucorales</taxon>
        <taxon>Mucorineae</taxon>
        <taxon>Rhizopodaceae</taxon>
        <taxon>Rhizopus</taxon>
    </lineage>
</organism>
<sequence length="114" mass="13728">MGNWPVPYASYHEPIHVHGFRRLLKKHGLQVYLINEYKTSRCCSTCHNESLRTFRRVSNPRLCQHECTNLYYRPTMAAPDRYRLWNKDVAACLNYLHILRGLRRNGMVPHRFRR</sequence>
<dbReference type="EMBL" id="KV921928">
    <property type="protein sequence ID" value="ORE06194.1"/>
    <property type="molecule type" value="Genomic_DNA"/>
</dbReference>
<dbReference type="VEuPathDB" id="FungiDB:BCV72DRAFT_329388"/>
<dbReference type="AlphaFoldDB" id="A0A1X0R2H5"/>
<feature type="non-terminal residue" evidence="1">
    <location>
        <position position="114"/>
    </location>
</feature>
<accession>A0A1X0R2H5</accession>
<evidence type="ECO:0008006" key="2">
    <source>
        <dbReference type="Google" id="ProtNLM"/>
    </source>
</evidence>
<evidence type="ECO:0000313" key="1">
    <source>
        <dbReference type="EMBL" id="ORE06194.1"/>
    </source>
</evidence>
<protein>
    <recommendedName>
        <fullName evidence="2">Transposase</fullName>
    </recommendedName>
</protein>
<proteinExistence type="predicted"/>
<dbReference type="Proteomes" id="UP000242414">
    <property type="component" value="Unassembled WGS sequence"/>
</dbReference>
<gene>
    <name evidence="1" type="ORF">BCV72DRAFT_329388</name>
</gene>
<reference evidence="1" key="1">
    <citation type="journal article" date="2016" name="Proc. Natl. Acad. Sci. U.S.A.">
        <title>Lipid metabolic changes in an early divergent fungus govern the establishment of a mutualistic symbiosis with endobacteria.</title>
        <authorList>
            <person name="Lastovetsky O.A."/>
            <person name="Gaspar M.L."/>
            <person name="Mondo S.J."/>
            <person name="LaButti K.M."/>
            <person name="Sandor L."/>
            <person name="Grigoriev I.V."/>
            <person name="Henry S.A."/>
            <person name="Pawlowska T.E."/>
        </authorList>
    </citation>
    <scope>NUCLEOTIDE SEQUENCE [LARGE SCALE GENOMIC DNA]</scope>
    <source>
        <strain evidence="1">ATCC 52814</strain>
    </source>
</reference>